<dbReference type="SUPFAM" id="SSF52540">
    <property type="entry name" value="P-loop containing nucleoside triphosphate hydrolases"/>
    <property type="match status" value="1"/>
</dbReference>
<dbReference type="HAMAP" id="MF_00238">
    <property type="entry name" value="Cytidyl_kinase_type1"/>
    <property type="match status" value="1"/>
</dbReference>
<dbReference type="GO" id="GO:0005524">
    <property type="term" value="F:ATP binding"/>
    <property type="evidence" value="ECO:0007669"/>
    <property type="project" value="UniProtKB-KW"/>
</dbReference>
<comment type="catalytic activity">
    <reaction evidence="8">
        <text>CMP + ATP = CDP + ADP</text>
        <dbReference type="Rhea" id="RHEA:11600"/>
        <dbReference type="ChEBI" id="CHEBI:30616"/>
        <dbReference type="ChEBI" id="CHEBI:58069"/>
        <dbReference type="ChEBI" id="CHEBI:60377"/>
        <dbReference type="ChEBI" id="CHEBI:456216"/>
        <dbReference type="EC" id="2.7.4.25"/>
    </reaction>
</comment>
<dbReference type="AlphaFoldDB" id="R0MDD3"/>
<dbReference type="HOGENOM" id="CLU_079959_0_0_1"/>
<evidence type="ECO:0000313" key="10">
    <source>
        <dbReference type="EMBL" id="EOB12085.1"/>
    </source>
</evidence>
<organism evidence="10 11">
    <name type="scientific">Nosema bombycis (strain CQ1 / CVCC 102059)</name>
    <name type="common">Microsporidian parasite</name>
    <name type="synonym">Pebrine of silkworm</name>
    <dbReference type="NCBI Taxonomy" id="578461"/>
    <lineage>
        <taxon>Eukaryota</taxon>
        <taxon>Fungi</taxon>
        <taxon>Fungi incertae sedis</taxon>
        <taxon>Microsporidia</taxon>
        <taxon>Nosematidae</taxon>
        <taxon>Nosema</taxon>
    </lineage>
</organism>
<dbReference type="InterPro" id="IPR011994">
    <property type="entry name" value="Cytidylate_kinase_dom"/>
</dbReference>
<evidence type="ECO:0000259" key="9">
    <source>
        <dbReference type="Pfam" id="PF02224"/>
    </source>
</evidence>
<protein>
    <recommendedName>
        <fullName evidence="2">(d)CMP kinase</fullName>
        <ecNumber evidence="2">2.7.4.25</ecNumber>
    </recommendedName>
</protein>
<evidence type="ECO:0000256" key="1">
    <source>
        <dbReference type="ARBA" id="ARBA00009427"/>
    </source>
</evidence>
<evidence type="ECO:0000256" key="5">
    <source>
        <dbReference type="ARBA" id="ARBA00022777"/>
    </source>
</evidence>
<name>R0MDD3_NOSB1</name>
<sequence>MVFEIAIDGPAGSGKSTVSELVKEKLGFQRINSGNIYRAVTYALLDRYGNYDLDDPEIIEFIKNLSLDLNKDSIIYNGVEISGFLRSKNIDIEVMKIAKPKYVREKVHCLQNFLIKTADYGLVMEGRDIGTNVLPNATLKIFLTASPEVRAKRRHNERPSVSYDETLKDIKRRDYEDINRVNGPLIAAPDAIIVNTDNYTAQESAEVICNLFLNKTR</sequence>
<keyword evidence="3" id="KW-0808">Transferase</keyword>
<dbReference type="GO" id="GO:0006139">
    <property type="term" value="P:nucleobase-containing compound metabolic process"/>
    <property type="evidence" value="ECO:0007669"/>
    <property type="project" value="InterPro"/>
</dbReference>
<dbReference type="Proteomes" id="UP000016927">
    <property type="component" value="Unassembled WGS sequence"/>
</dbReference>
<dbReference type="EMBL" id="KB909461">
    <property type="protein sequence ID" value="EOB12085.1"/>
    <property type="molecule type" value="Genomic_DNA"/>
</dbReference>
<evidence type="ECO:0000313" key="11">
    <source>
        <dbReference type="Proteomes" id="UP000016927"/>
    </source>
</evidence>
<dbReference type="STRING" id="578461.R0MDD3"/>
<keyword evidence="11" id="KW-1185">Reference proteome</keyword>
<evidence type="ECO:0000256" key="3">
    <source>
        <dbReference type="ARBA" id="ARBA00022679"/>
    </source>
</evidence>
<keyword evidence="5 10" id="KW-0418">Kinase</keyword>
<dbReference type="InterPro" id="IPR003136">
    <property type="entry name" value="Cytidylate_kin"/>
</dbReference>
<evidence type="ECO:0000256" key="6">
    <source>
        <dbReference type="ARBA" id="ARBA00022840"/>
    </source>
</evidence>
<keyword evidence="6" id="KW-0067">ATP-binding</keyword>
<dbReference type="VEuPathDB" id="MicrosporidiaDB:NBO_554g0002"/>
<comment type="similarity">
    <text evidence="1">Belongs to the cytidylate kinase family. Type 1 subfamily.</text>
</comment>
<evidence type="ECO:0000256" key="8">
    <source>
        <dbReference type="ARBA" id="ARBA00048478"/>
    </source>
</evidence>
<dbReference type="NCBIfam" id="TIGR00017">
    <property type="entry name" value="cmk"/>
    <property type="match status" value="1"/>
</dbReference>
<gene>
    <name evidence="10" type="primary">KCY</name>
    <name evidence="10" type="ORF">NBO_554g0002</name>
</gene>
<dbReference type="Gene3D" id="3.40.50.300">
    <property type="entry name" value="P-loop containing nucleotide triphosphate hydrolases"/>
    <property type="match status" value="1"/>
</dbReference>
<keyword evidence="4" id="KW-0547">Nucleotide-binding</keyword>
<dbReference type="EC" id="2.7.4.25" evidence="2"/>
<accession>R0MDD3</accession>
<evidence type="ECO:0000256" key="2">
    <source>
        <dbReference type="ARBA" id="ARBA00012906"/>
    </source>
</evidence>
<dbReference type="OrthoDB" id="10263145at2759"/>
<dbReference type="InterPro" id="IPR027417">
    <property type="entry name" value="P-loop_NTPase"/>
</dbReference>
<dbReference type="CDD" id="cd02020">
    <property type="entry name" value="CMPK"/>
    <property type="match status" value="1"/>
</dbReference>
<evidence type="ECO:0000256" key="4">
    <source>
        <dbReference type="ARBA" id="ARBA00022741"/>
    </source>
</evidence>
<dbReference type="GO" id="GO:0036431">
    <property type="term" value="F:dCMP kinase activity"/>
    <property type="evidence" value="ECO:0007669"/>
    <property type="project" value="InterPro"/>
</dbReference>
<reference evidence="10 11" key="1">
    <citation type="journal article" date="2013" name="BMC Genomics">
        <title>Comparative genomics of parasitic silkworm microsporidia reveal an association between genome expansion and host adaptation.</title>
        <authorList>
            <person name="Pan G."/>
            <person name="Xu J."/>
            <person name="Li T."/>
            <person name="Xia Q."/>
            <person name="Liu S.L."/>
            <person name="Zhang G."/>
            <person name="Li S."/>
            <person name="Li C."/>
            <person name="Liu H."/>
            <person name="Yang L."/>
            <person name="Liu T."/>
            <person name="Zhang X."/>
            <person name="Wu Z."/>
            <person name="Fan W."/>
            <person name="Dang X."/>
            <person name="Xiang H."/>
            <person name="Tao M."/>
            <person name="Li Y."/>
            <person name="Hu J."/>
            <person name="Li Z."/>
            <person name="Lin L."/>
            <person name="Luo J."/>
            <person name="Geng L."/>
            <person name="Wang L."/>
            <person name="Long M."/>
            <person name="Wan Y."/>
            <person name="He N."/>
            <person name="Zhang Z."/>
            <person name="Lu C."/>
            <person name="Keeling P.J."/>
            <person name="Wang J."/>
            <person name="Xiang Z."/>
            <person name="Zhou Z."/>
        </authorList>
    </citation>
    <scope>NUCLEOTIDE SEQUENCE [LARGE SCALE GENOMIC DNA]</scope>
    <source>
        <strain evidence="11">CQ1 / CVCC 102059</strain>
    </source>
</reference>
<evidence type="ECO:0000256" key="7">
    <source>
        <dbReference type="ARBA" id="ARBA00047615"/>
    </source>
</evidence>
<feature type="domain" description="Cytidylate kinase" evidence="9">
    <location>
        <begin position="5"/>
        <end position="211"/>
    </location>
</feature>
<dbReference type="Pfam" id="PF02224">
    <property type="entry name" value="Cytidylate_kin"/>
    <property type="match status" value="1"/>
</dbReference>
<comment type="catalytic activity">
    <reaction evidence="7">
        <text>dCMP + ATP = dCDP + ADP</text>
        <dbReference type="Rhea" id="RHEA:25094"/>
        <dbReference type="ChEBI" id="CHEBI:30616"/>
        <dbReference type="ChEBI" id="CHEBI:57566"/>
        <dbReference type="ChEBI" id="CHEBI:58593"/>
        <dbReference type="ChEBI" id="CHEBI:456216"/>
        <dbReference type="EC" id="2.7.4.25"/>
    </reaction>
</comment>
<proteinExistence type="inferred from homology"/>